<keyword evidence="7" id="KW-0868">Chloride</keyword>
<keyword evidence="4 7" id="KW-0472">Membrane</keyword>
<proteinExistence type="inferred from homology"/>
<keyword evidence="7" id="KW-0406">Ion transport</keyword>
<evidence type="ECO:0000256" key="6">
    <source>
        <dbReference type="ARBA" id="ARBA00034769"/>
    </source>
</evidence>
<dbReference type="InterPro" id="IPR021134">
    <property type="entry name" value="Bestrophin-like"/>
</dbReference>
<comment type="function">
    <text evidence="7">Forms chloride channels.</text>
</comment>
<feature type="compositionally biased region" description="Polar residues" evidence="8">
    <location>
        <begin position="389"/>
        <end position="399"/>
    </location>
</feature>
<gene>
    <name evidence="10" type="primary">LOC116955745</name>
</gene>
<feature type="transmembrane region" description="Helical" evidence="7">
    <location>
        <begin position="235"/>
        <end position="258"/>
    </location>
</feature>
<dbReference type="KEGG" id="pmrn:116955745"/>
<dbReference type="Proteomes" id="UP001318040">
    <property type="component" value="Chromosome 3"/>
</dbReference>
<evidence type="ECO:0000313" key="10">
    <source>
        <dbReference type="RefSeq" id="XP_032832919.1"/>
    </source>
</evidence>
<keyword evidence="7" id="KW-0869">Chloride channel</keyword>
<reference evidence="10" key="1">
    <citation type="submission" date="2025-08" db="UniProtKB">
        <authorList>
            <consortium name="RefSeq"/>
        </authorList>
    </citation>
    <scope>IDENTIFICATION</scope>
    <source>
        <tissue evidence="10">Sperm</tissue>
    </source>
</reference>
<organism evidence="9 10">
    <name type="scientific">Petromyzon marinus</name>
    <name type="common">Sea lamprey</name>
    <dbReference type="NCBI Taxonomy" id="7757"/>
    <lineage>
        <taxon>Eukaryota</taxon>
        <taxon>Metazoa</taxon>
        <taxon>Chordata</taxon>
        <taxon>Craniata</taxon>
        <taxon>Vertebrata</taxon>
        <taxon>Cyclostomata</taxon>
        <taxon>Hyperoartia</taxon>
        <taxon>Petromyzontiformes</taxon>
        <taxon>Petromyzontidae</taxon>
        <taxon>Petromyzon</taxon>
    </lineage>
</organism>
<keyword evidence="9" id="KW-1185">Reference proteome</keyword>
<dbReference type="PANTHER" id="PTHR10736:SF0">
    <property type="entry name" value="BESTROPHIN HOMOLOG"/>
    <property type="match status" value="1"/>
</dbReference>
<evidence type="ECO:0000313" key="9">
    <source>
        <dbReference type="Proteomes" id="UP001318040"/>
    </source>
</evidence>
<dbReference type="InterPro" id="IPR000615">
    <property type="entry name" value="Bestrophin"/>
</dbReference>
<evidence type="ECO:0000256" key="8">
    <source>
        <dbReference type="SAM" id="MobiDB-lite"/>
    </source>
</evidence>
<evidence type="ECO:0000256" key="4">
    <source>
        <dbReference type="ARBA" id="ARBA00023136"/>
    </source>
</evidence>
<keyword evidence="7" id="KW-0813">Transport</keyword>
<feature type="region of interest" description="Disordered" evidence="8">
    <location>
        <begin position="383"/>
        <end position="424"/>
    </location>
</feature>
<dbReference type="GO" id="GO:0005886">
    <property type="term" value="C:plasma membrane"/>
    <property type="evidence" value="ECO:0007669"/>
    <property type="project" value="UniProtKB-SubCell"/>
</dbReference>
<evidence type="ECO:0000256" key="5">
    <source>
        <dbReference type="ARBA" id="ARBA00024167"/>
    </source>
</evidence>
<feature type="transmembrane region" description="Helical" evidence="7">
    <location>
        <begin position="270"/>
        <end position="288"/>
    </location>
</feature>
<protein>
    <recommendedName>
        <fullName evidence="7">Bestrophin homolog</fullName>
    </recommendedName>
</protein>
<dbReference type="Pfam" id="PF01062">
    <property type="entry name" value="Bestrophin"/>
    <property type="match status" value="1"/>
</dbReference>
<dbReference type="GO" id="GO:0005254">
    <property type="term" value="F:chloride channel activity"/>
    <property type="evidence" value="ECO:0007669"/>
    <property type="project" value="UniProtKB-KW"/>
</dbReference>
<evidence type="ECO:0000256" key="3">
    <source>
        <dbReference type="ARBA" id="ARBA00022989"/>
    </source>
</evidence>
<comment type="similarity">
    <text evidence="6 7">Belongs to the anion channel-forming bestrophin (TC 1.A.46) family. Calcium-sensitive chloride channel subfamily.</text>
</comment>
<dbReference type="AlphaFoldDB" id="A0AAJ7UBX5"/>
<feature type="region of interest" description="Disordered" evidence="8">
    <location>
        <begin position="436"/>
        <end position="473"/>
    </location>
</feature>
<dbReference type="RefSeq" id="XP_032832919.1">
    <property type="nucleotide sequence ID" value="XM_032977028.1"/>
</dbReference>
<keyword evidence="7" id="KW-0407">Ion channel</keyword>
<accession>A0AAJ7UBX5</accession>
<feature type="transmembrane region" description="Helical" evidence="7">
    <location>
        <begin position="75"/>
        <end position="94"/>
    </location>
</feature>
<comment type="subcellular location">
    <subcellularLocation>
        <location evidence="7">Cell membrane</location>
        <topology evidence="7">Multi-pass membrane protein</topology>
    </subcellularLocation>
    <subcellularLocation>
        <location evidence="1">Membrane</location>
    </subcellularLocation>
</comment>
<evidence type="ECO:0000256" key="1">
    <source>
        <dbReference type="ARBA" id="ARBA00004370"/>
    </source>
</evidence>
<name>A0AAJ7UBX5_PETMA</name>
<dbReference type="GO" id="GO:0034707">
    <property type="term" value="C:chloride channel complex"/>
    <property type="evidence" value="ECO:0007669"/>
    <property type="project" value="UniProtKB-KW"/>
</dbReference>
<keyword evidence="3 7" id="KW-1133">Transmembrane helix</keyword>
<feature type="compositionally biased region" description="Low complexity" evidence="8">
    <location>
        <begin position="400"/>
        <end position="424"/>
    </location>
</feature>
<evidence type="ECO:0000256" key="2">
    <source>
        <dbReference type="ARBA" id="ARBA00022692"/>
    </source>
</evidence>
<sequence length="544" mass="61765">MTVTYSNKVANARLGGFSQLLLRWKGSIYKLLYKEFCIFLVLFFTLSSVYRYMLQENQKRYFEKLAMYCNKYAELIPVSFVLGFYVTLVVSRWWSQYESLPWPDRLMHLVACNVHGADERGRLLRRTLMRYANLSALLILRSVSTAVYKRFPTMDHVVEAGFMTPAERRKFDGLRSPHNKFWVPCVWFANLAAQAKAEGRILDNVSLQLILNDLNNFRSCCSMLYSYDWVSIPLVYTQVVTVAVYSFFLACLIGRQFLDPAQGYPGHDMDLYIPVFTLLQFFFYAGWLKVAEQLINPFGEDDDDFEANWCVDRNLQVSLMGVDEMYRDLPPLEHDVYWDDISPCPPYTGASLVHHKASFQGSTFDVSIPAQEMEFQRLDHISEEAERCSSPSIDGTSDGSLTPPLLLSPLAVPPAGRGGPSRPRSLLTMLAAATLPPTAPDRRGWSSAPQTPVPRRTQPSLPPPPPRGRRCGCAVSHSDGLIAPLGTGQRSKHDAQVWDSVDTCVFKAYGGKDWWITHHHLYDVICIITEWVDLNEMNAMCAGR</sequence>
<keyword evidence="7" id="KW-1003">Cell membrane</keyword>
<evidence type="ECO:0000256" key="7">
    <source>
        <dbReference type="RuleBase" id="RU363126"/>
    </source>
</evidence>
<comment type="catalytic activity">
    <reaction evidence="5">
        <text>chloride(in) = chloride(out)</text>
        <dbReference type="Rhea" id="RHEA:29823"/>
        <dbReference type="ChEBI" id="CHEBI:17996"/>
    </reaction>
</comment>
<keyword evidence="2 7" id="KW-0812">Transmembrane</keyword>
<feature type="transmembrane region" description="Helical" evidence="7">
    <location>
        <begin position="31"/>
        <end position="54"/>
    </location>
</feature>
<dbReference type="PANTHER" id="PTHR10736">
    <property type="entry name" value="BESTROPHIN"/>
    <property type="match status" value="1"/>
</dbReference>